<comment type="caution">
    <text evidence="1">The sequence shown here is derived from an EMBL/GenBank/DDBJ whole genome shotgun (WGS) entry which is preliminary data.</text>
</comment>
<sequence>MLHWVYRYFKKLNQKQTISYDDERYFAVKAPEAVEMDRTPEETFNYPATRYSHPHPPLLFPQTTRQAVFPRQLQLFPCRESFPAQCPRHQRPEFVPFHVLFKTNAVRNCDKVKMLFESLGSGETTESIVKWLEWKQHEPVSRRHLTLQRYACIEELLDMLIHAFKVATKPVNYVLTYTDDLLYSLTSIDRFKRYRGLDLTNESTGERLTFIWKKAFETAAKPLSYVITFADEYYSHVDYPCEFHLDNERTGERLSFFEDKKHRFRLWRRTVTSSDSTWLSALIGGKRMEKEVREAAMETGFDEEFYYFLPGQTRFLPAVAQNRDIERFHVALGANWRRIYGKRSVRNCGKAVELCHHIRILSLHCRVYPIGYAFVLLKTSQKERKE</sequence>
<keyword evidence="2" id="KW-1185">Reference proteome</keyword>
<protein>
    <submittedName>
        <fullName evidence="1">Uncharacterized protein</fullName>
    </submittedName>
</protein>
<reference evidence="1" key="1">
    <citation type="submission" date="2022-01" db="EMBL/GenBank/DDBJ databases">
        <title>Genome Sequence Resource for Two Populations of Ditylenchus destructor, the Migratory Endoparasitic Phytonematode.</title>
        <authorList>
            <person name="Zhang H."/>
            <person name="Lin R."/>
            <person name="Xie B."/>
        </authorList>
    </citation>
    <scope>NUCLEOTIDE SEQUENCE</scope>
    <source>
        <strain evidence="1">BazhouSP</strain>
    </source>
</reference>
<gene>
    <name evidence="1" type="ORF">DdX_21247</name>
</gene>
<dbReference type="EMBL" id="JAKKPZ010000765">
    <property type="protein sequence ID" value="KAI1692450.1"/>
    <property type="molecule type" value="Genomic_DNA"/>
</dbReference>
<evidence type="ECO:0000313" key="2">
    <source>
        <dbReference type="Proteomes" id="UP001201812"/>
    </source>
</evidence>
<dbReference type="AlphaFoldDB" id="A0AAD4MF64"/>
<proteinExistence type="predicted"/>
<name>A0AAD4MF64_9BILA</name>
<accession>A0AAD4MF64</accession>
<organism evidence="1 2">
    <name type="scientific">Ditylenchus destructor</name>
    <dbReference type="NCBI Taxonomy" id="166010"/>
    <lineage>
        <taxon>Eukaryota</taxon>
        <taxon>Metazoa</taxon>
        <taxon>Ecdysozoa</taxon>
        <taxon>Nematoda</taxon>
        <taxon>Chromadorea</taxon>
        <taxon>Rhabditida</taxon>
        <taxon>Tylenchina</taxon>
        <taxon>Tylenchomorpha</taxon>
        <taxon>Sphaerularioidea</taxon>
        <taxon>Anguinidae</taxon>
        <taxon>Anguininae</taxon>
        <taxon>Ditylenchus</taxon>
    </lineage>
</organism>
<evidence type="ECO:0000313" key="1">
    <source>
        <dbReference type="EMBL" id="KAI1692450.1"/>
    </source>
</evidence>
<dbReference type="Proteomes" id="UP001201812">
    <property type="component" value="Unassembled WGS sequence"/>
</dbReference>